<accession>M1XMS9</accession>
<protein>
    <recommendedName>
        <fullName evidence="4">Large ribosomal subunit protein eL14</fullName>
    </recommendedName>
    <alternativeName>
        <fullName evidence="5">60S ribosomal protein L14</fullName>
    </alternativeName>
</protein>
<keyword evidence="2 7" id="KW-0689">Ribosomal protein</keyword>
<dbReference type="Pfam" id="PF01929">
    <property type="entry name" value="Ribosomal_L14e"/>
    <property type="match status" value="1"/>
</dbReference>
<keyword evidence="3" id="KW-0687">Ribonucleoprotein</keyword>
<dbReference type="GO" id="GO:0006412">
    <property type="term" value="P:translation"/>
    <property type="evidence" value="ECO:0007669"/>
    <property type="project" value="InterPro"/>
</dbReference>
<evidence type="ECO:0000256" key="2">
    <source>
        <dbReference type="ARBA" id="ARBA00022980"/>
    </source>
</evidence>
<evidence type="ECO:0000259" key="6">
    <source>
        <dbReference type="Pfam" id="PF01929"/>
    </source>
</evidence>
<evidence type="ECO:0000256" key="5">
    <source>
        <dbReference type="ARBA" id="ARBA00035318"/>
    </source>
</evidence>
<sequence>MLRATFLFHSFEKMVFQRFVEVGRLALVNTGDLEGKLCVIVDVIDQRRALVDGPTTGVPRQALNFNDMSLTDFKIALPPQARTRTVRRRMEKSDALDKWSKTSWAQKLHQRTTRKNLTDFERFKLKMLKQKRARIVRTAMKQIRKESA</sequence>
<evidence type="ECO:0000313" key="7">
    <source>
        <dbReference type="EMBL" id="CCQ18654.1"/>
    </source>
</evidence>
<dbReference type="CDD" id="cd23702">
    <property type="entry name" value="eL14"/>
    <property type="match status" value="1"/>
</dbReference>
<dbReference type="InterPro" id="IPR008991">
    <property type="entry name" value="Translation_prot_SH3-like_sf"/>
</dbReference>
<dbReference type="AlphaFoldDB" id="M1XMS9"/>
<evidence type="ECO:0000256" key="4">
    <source>
        <dbReference type="ARBA" id="ARBA00035215"/>
    </source>
</evidence>
<dbReference type="PANTHER" id="PTHR11127:SF2">
    <property type="entry name" value="LARGE RIBOSOMAL SUBUNIT PROTEIN EL14"/>
    <property type="match status" value="1"/>
</dbReference>
<feature type="domain" description="Large ribosomal subunit protein eL14" evidence="6">
    <location>
        <begin position="59"/>
        <end position="132"/>
    </location>
</feature>
<evidence type="ECO:0000256" key="3">
    <source>
        <dbReference type="ARBA" id="ARBA00023274"/>
    </source>
</evidence>
<dbReference type="InterPro" id="IPR014722">
    <property type="entry name" value="Rib_uL2_dom2"/>
</dbReference>
<dbReference type="Gene3D" id="6.10.250.2270">
    <property type="match status" value="1"/>
</dbReference>
<dbReference type="InterPro" id="IPR002784">
    <property type="entry name" value="Ribosomal_eL14_dom"/>
</dbReference>
<dbReference type="SUPFAM" id="SSF50104">
    <property type="entry name" value="Translation proteins SH3-like domain"/>
    <property type="match status" value="1"/>
</dbReference>
<dbReference type="InterPro" id="IPR039660">
    <property type="entry name" value="Ribosomal_eL14"/>
</dbReference>
<dbReference type="GO" id="GO:0003735">
    <property type="term" value="F:structural constituent of ribosome"/>
    <property type="evidence" value="ECO:0007669"/>
    <property type="project" value="InterPro"/>
</dbReference>
<proteinExistence type="evidence at transcript level"/>
<evidence type="ECO:0000256" key="1">
    <source>
        <dbReference type="ARBA" id="ARBA00006592"/>
    </source>
</evidence>
<comment type="similarity">
    <text evidence="1">Belongs to the eukaryotic ribosomal protein eL14 family.</text>
</comment>
<dbReference type="PANTHER" id="PTHR11127">
    <property type="entry name" value="60S RIBOSOMAL PROTEIN L14"/>
    <property type="match status" value="1"/>
</dbReference>
<dbReference type="GO" id="GO:0003723">
    <property type="term" value="F:RNA binding"/>
    <property type="evidence" value="ECO:0007669"/>
    <property type="project" value="InterPro"/>
</dbReference>
<dbReference type="GO" id="GO:0042273">
    <property type="term" value="P:ribosomal large subunit biogenesis"/>
    <property type="evidence" value="ECO:0007669"/>
    <property type="project" value="TreeGrafter"/>
</dbReference>
<gene>
    <name evidence="7" type="primary">rpl14a</name>
</gene>
<dbReference type="GO" id="GO:0022625">
    <property type="term" value="C:cytosolic large ribosomal subunit"/>
    <property type="evidence" value="ECO:0007669"/>
    <property type="project" value="TreeGrafter"/>
</dbReference>
<reference evidence="7" key="1">
    <citation type="journal article" date="2013" name="Mol. Phylogenet. Evol.">
        <title>Distribution and evolutionary dynamics of Stowaway Miniature Inverted repeat Transposable Elements (MITEs) in grasses.</title>
        <authorList>
            <person name="Minaya M."/>
            <person name="Pimentel M."/>
            <person name="Mason-Gamer R."/>
            <person name="Catalan P."/>
        </authorList>
    </citation>
    <scope>NUCLEOTIDE SEQUENCE</scope>
</reference>
<dbReference type="EMBL" id="HF570337">
    <property type="protein sequence ID" value="CCQ18654.1"/>
    <property type="molecule type" value="mRNA"/>
</dbReference>
<dbReference type="Gene3D" id="2.30.30.30">
    <property type="match status" value="1"/>
</dbReference>
<name>M1XMS9_9METZ</name>
<organism evidence="7">
    <name type="scientific">Sycon ciliatum</name>
    <dbReference type="NCBI Taxonomy" id="27933"/>
    <lineage>
        <taxon>Eukaryota</taxon>
        <taxon>Metazoa</taxon>
        <taxon>Porifera</taxon>
        <taxon>Calcarea</taxon>
        <taxon>Calcaronea</taxon>
        <taxon>Leucosolenida</taxon>
        <taxon>Sycettidae</taxon>
        <taxon>Sycon</taxon>
    </lineage>
</organism>